<sequence>MKYWVKEFINQIKDNNEICANCDYKENLHKNITSNDNCQIVNDERMPLLQEHTSNNKCIVIEIESNISAVNNIVEINLQGKQIEQKKQTTNKLPNYGSIF</sequence>
<keyword evidence="2" id="KW-1185">Reference proteome</keyword>
<proteinExistence type="predicted"/>
<reference evidence="1 2" key="1">
    <citation type="journal article" date="2022" name="Front. Microbiol.">
        <title>Male-killing mechanisms vary between Spiroplasma species.</title>
        <authorList>
            <person name="Arai H."/>
            <person name="Inoue M."/>
            <person name="Kageyama D."/>
        </authorList>
    </citation>
    <scope>NUCLEOTIDE SEQUENCE [LARGE SCALE GENOMIC DNA]</scope>
    <source>
        <strain evidence="2">sHm</strain>
    </source>
</reference>
<organism evidence="1 2">
    <name type="scientific">Spiroplasma ixodetis</name>
    <dbReference type="NCBI Taxonomy" id="2141"/>
    <lineage>
        <taxon>Bacteria</taxon>
        <taxon>Bacillati</taxon>
        <taxon>Mycoplasmatota</taxon>
        <taxon>Mollicutes</taxon>
        <taxon>Entomoplasmatales</taxon>
        <taxon>Spiroplasmataceae</taxon>
        <taxon>Spiroplasma</taxon>
    </lineage>
</organism>
<name>A0ABM8BTC3_9MOLU</name>
<evidence type="ECO:0000313" key="1">
    <source>
        <dbReference type="EMBL" id="BDT03088.1"/>
    </source>
</evidence>
<evidence type="ECO:0000313" key="2">
    <source>
        <dbReference type="Proteomes" id="UP001163387"/>
    </source>
</evidence>
<dbReference type="EMBL" id="AP026933">
    <property type="protein sequence ID" value="BDT03088.1"/>
    <property type="molecule type" value="Genomic_DNA"/>
</dbReference>
<accession>A0ABM8BTC3</accession>
<protein>
    <submittedName>
        <fullName evidence="1">Uncharacterized protein</fullName>
    </submittedName>
</protein>
<dbReference type="RefSeq" id="WP_281749219.1">
    <property type="nucleotide sequence ID" value="NZ_AP026933.1"/>
</dbReference>
<gene>
    <name evidence="1" type="ORF">SHM_07340</name>
</gene>
<dbReference type="Proteomes" id="UP001163387">
    <property type="component" value="Chromosome"/>
</dbReference>